<gene>
    <name evidence="1" type="ORF">DFR74_12174</name>
</gene>
<dbReference type="STRING" id="1210090.GCA_001613185_04766"/>
<dbReference type="RefSeq" id="WP_147266014.1">
    <property type="nucleotide sequence ID" value="NZ_JADLPW010000017.1"/>
</dbReference>
<dbReference type="OrthoDB" id="1261794at2"/>
<evidence type="ECO:0000313" key="2">
    <source>
        <dbReference type="Proteomes" id="UP000252586"/>
    </source>
</evidence>
<accession>A0A366D0J7</accession>
<keyword evidence="2" id="KW-1185">Reference proteome</keyword>
<proteinExistence type="predicted"/>
<name>A0A366D0J7_9NOCA</name>
<dbReference type="Proteomes" id="UP000252586">
    <property type="component" value="Unassembled WGS sequence"/>
</dbReference>
<evidence type="ECO:0000313" key="1">
    <source>
        <dbReference type="EMBL" id="RBO82984.1"/>
    </source>
</evidence>
<protein>
    <submittedName>
        <fullName evidence="1">Uncharacterized protein</fullName>
    </submittedName>
</protein>
<organism evidence="1 2">
    <name type="scientific">Nocardia puris</name>
    <dbReference type="NCBI Taxonomy" id="208602"/>
    <lineage>
        <taxon>Bacteria</taxon>
        <taxon>Bacillati</taxon>
        <taxon>Actinomycetota</taxon>
        <taxon>Actinomycetes</taxon>
        <taxon>Mycobacteriales</taxon>
        <taxon>Nocardiaceae</taxon>
        <taxon>Nocardia</taxon>
    </lineage>
</organism>
<reference evidence="1 2" key="1">
    <citation type="submission" date="2018-06" db="EMBL/GenBank/DDBJ databases">
        <title>Genomic Encyclopedia of Type Strains, Phase IV (KMG-IV): sequencing the most valuable type-strain genomes for metagenomic binning, comparative biology and taxonomic classification.</title>
        <authorList>
            <person name="Goeker M."/>
        </authorList>
    </citation>
    <scope>NUCLEOTIDE SEQUENCE [LARGE SCALE GENOMIC DNA]</scope>
    <source>
        <strain evidence="1 2">DSM 44599</strain>
    </source>
</reference>
<dbReference type="AlphaFoldDB" id="A0A366D0J7"/>
<comment type="caution">
    <text evidence="1">The sequence shown here is derived from an EMBL/GenBank/DDBJ whole genome shotgun (WGS) entry which is preliminary data.</text>
</comment>
<sequence>MSVVFTYEICLPARNIGRALTALEGLAPRCPSAAEGTIVVLPVWTGGSREGQRVPFSHADGLDVVDCSDGTDLSLAASLLVEPDGEVRRWLWDDPAEPPPGALDESGRVALDGLILHVRFTGYAPGYAVMRFIALPNAVGSTFYSSPNVADMFIGLTVAAGGVCCGWSAETSSKWLTFLNGKRGSYRVGEPDGDFPSMAEVARTWPALGADAADLEAASSSRDDTDSGQNP</sequence>
<dbReference type="EMBL" id="QNRE01000021">
    <property type="protein sequence ID" value="RBO82984.1"/>
    <property type="molecule type" value="Genomic_DNA"/>
</dbReference>